<proteinExistence type="predicted"/>
<dbReference type="InterPro" id="IPR022300">
    <property type="entry name" value="PPK2-rel_1"/>
</dbReference>
<evidence type="ECO:0000313" key="5">
    <source>
        <dbReference type="Proteomes" id="UP001477672"/>
    </source>
</evidence>
<keyword evidence="2 4" id="KW-0418">Kinase</keyword>
<dbReference type="RefSeq" id="WP_349216700.1">
    <property type="nucleotide sequence ID" value="NZ_JBBMFA010000103.1"/>
</dbReference>
<evidence type="ECO:0000259" key="3">
    <source>
        <dbReference type="Pfam" id="PF03976"/>
    </source>
</evidence>
<gene>
    <name evidence="4" type="ORF">WMO24_12215</name>
</gene>
<dbReference type="InterPro" id="IPR022488">
    <property type="entry name" value="PPK2-related"/>
</dbReference>
<comment type="caution">
    <text evidence="4">The sequence shown here is derived from an EMBL/GenBank/DDBJ whole genome shotgun (WGS) entry which is preliminary data.</text>
</comment>
<dbReference type="PIRSF" id="PIRSF028756">
    <property type="entry name" value="PPK2_prd"/>
    <property type="match status" value="1"/>
</dbReference>
<dbReference type="Pfam" id="PF03976">
    <property type="entry name" value="PPK2"/>
    <property type="match status" value="1"/>
</dbReference>
<organism evidence="4 5">
    <name type="scientific">Ruthenibacterium intestinale</name>
    <dbReference type="NCBI Taxonomy" id="3133163"/>
    <lineage>
        <taxon>Bacteria</taxon>
        <taxon>Bacillati</taxon>
        <taxon>Bacillota</taxon>
        <taxon>Clostridia</taxon>
        <taxon>Eubacteriales</taxon>
        <taxon>Oscillospiraceae</taxon>
        <taxon>Ruthenibacterium</taxon>
    </lineage>
</organism>
<dbReference type="GO" id="GO:0016301">
    <property type="term" value="F:kinase activity"/>
    <property type="evidence" value="ECO:0007669"/>
    <property type="project" value="UniProtKB-KW"/>
</dbReference>
<dbReference type="InterPro" id="IPR027417">
    <property type="entry name" value="P-loop_NTPase"/>
</dbReference>
<keyword evidence="1" id="KW-0808">Transferase</keyword>
<reference evidence="4 5" key="1">
    <citation type="submission" date="2024-03" db="EMBL/GenBank/DDBJ databases">
        <title>Human intestinal bacterial collection.</title>
        <authorList>
            <person name="Pauvert C."/>
            <person name="Hitch T.C.A."/>
            <person name="Clavel T."/>
        </authorList>
    </citation>
    <scope>NUCLEOTIDE SEQUENCE [LARGE SCALE GENOMIC DNA]</scope>
    <source>
        <strain evidence="4 5">CLA-JM-H11</strain>
    </source>
</reference>
<dbReference type="NCBIfam" id="TIGR03709">
    <property type="entry name" value="PPK2_rel_1"/>
    <property type="match status" value="1"/>
</dbReference>
<evidence type="ECO:0000256" key="2">
    <source>
        <dbReference type="ARBA" id="ARBA00022777"/>
    </source>
</evidence>
<dbReference type="Proteomes" id="UP001477672">
    <property type="component" value="Unassembled WGS sequence"/>
</dbReference>
<dbReference type="EMBL" id="JBBMFA010000103">
    <property type="protein sequence ID" value="MEQ2521187.1"/>
    <property type="molecule type" value="Genomic_DNA"/>
</dbReference>
<dbReference type="InterPro" id="IPR016898">
    <property type="entry name" value="Polyphosphate_phosphotransfera"/>
</dbReference>
<accession>A0ABV1GH60</accession>
<evidence type="ECO:0000313" key="4">
    <source>
        <dbReference type="EMBL" id="MEQ2521187.1"/>
    </source>
</evidence>
<evidence type="ECO:0000256" key="1">
    <source>
        <dbReference type="ARBA" id="ARBA00022679"/>
    </source>
</evidence>
<protein>
    <submittedName>
        <fullName evidence="4">Polyphosphate kinase 2 family protein</fullName>
    </submittedName>
</protein>
<dbReference type="PANTHER" id="PTHR34383">
    <property type="entry name" value="POLYPHOSPHATE:AMP PHOSPHOTRANSFERASE-RELATED"/>
    <property type="match status" value="1"/>
</dbReference>
<dbReference type="PANTHER" id="PTHR34383:SF3">
    <property type="entry name" value="POLYPHOSPHATE:AMP PHOSPHOTRANSFERASE"/>
    <property type="match status" value="1"/>
</dbReference>
<keyword evidence="5" id="KW-1185">Reference proteome</keyword>
<dbReference type="Gene3D" id="3.40.50.300">
    <property type="entry name" value="P-loop containing nucleotide triphosphate hydrolases"/>
    <property type="match status" value="1"/>
</dbReference>
<name>A0ABV1GH60_9FIRM</name>
<feature type="domain" description="Polyphosphate kinase-2-related" evidence="3">
    <location>
        <begin position="31"/>
        <end position="268"/>
    </location>
</feature>
<dbReference type="SUPFAM" id="SSF52540">
    <property type="entry name" value="P-loop containing nucleoside triphosphate hydrolases"/>
    <property type="match status" value="1"/>
</dbReference>
<sequence>MGLREYCFNGKQELELESLPTNAKGDGLTKKDKETYLAYTEKNLARIAALQDKLYAAGKEGIVVVLQAMDAAGKDSTIKHVMRGMNPQGVDVVSFKQPTSEELRHDYLWRAHKALPERGKIAIFNRSYYEDVLVVKVHRMQKSYAMADRCIDAPDKDFFGKRYLQIRDFEEYLYENSYRVVKIFLNVSRKKQKQRFLERIDVPEKNWKFSESDLKERAHWDEYMKAYEAAINATATKHSPWYVIPADQKWYARFLVSEVVRKVLEEADPAYPELPEEKRRDLAACKWMLQTEE</sequence>